<dbReference type="RefSeq" id="WP_026352024.1">
    <property type="nucleotide sequence ID" value="NZ_JBHLVX010000041.1"/>
</dbReference>
<accession>A0ABV6G3T6</accession>
<dbReference type="Pfam" id="PF11890">
    <property type="entry name" value="DUF3410"/>
    <property type="match status" value="1"/>
</dbReference>
<dbReference type="Pfam" id="PF02826">
    <property type="entry name" value="2-Hacid_dh_C"/>
    <property type="match status" value="1"/>
</dbReference>
<evidence type="ECO:0000256" key="4">
    <source>
        <dbReference type="ARBA" id="ARBA00023096"/>
    </source>
</evidence>
<feature type="domain" description="Erythronate-4-phosphate dehydrogenase dimerisation" evidence="8">
    <location>
        <begin position="290"/>
        <end position="364"/>
    </location>
</feature>
<evidence type="ECO:0000256" key="1">
    <source>
        <dbReference type="ARBA" id="ARBA00022490"/>
    </source>
</evidence>
<dbReference type="GO" id="GO:0033711">
    <property type="term" value="F:4-phosphoerythronate dehydrogenase activity"/>
    <property type="evidence" value="ECO:0007669"/>
    <property type="project" value="UniProtKB-EC"/>
</dbReference>
<comment type="function">
    <text evidence="5">Catalyzes the oxidation of erythronate-4-phosphate to 3-hydroxy-2-oxo-4-phosphonooxybutanoate.</text>
</comment>
<keyword evidence="3 5" id="KW-0520">NAD</keyword>
<name>A0ABV6G3T6_9GAMM</name>
<keyword evidence="4 5" id="KW-0664">Pyridoxine biosynthesis</keyword>
<dbReference type="PANTHER" id="PTHR42938:SF9">
    <property type="entry name" value="FORMATE DEHYDROGENASE 1"/>
    <property type="match status" value="1"/>
</dbReference>
<evidence type="ECO:0000259" key="6">
    <source>
        <dbReference type="Pfam" id="PF00389"/>
    </source>
</evidence>
<dbReference type="Pfam" id="PF00389">
    <property type="entry name" value="2-Hacid_dh"/>
    <property type="match status" value="1"/>
</dbReference>
<evidence type="ECO:0000313" key="9">
    <source>
        <dbReference type="EMBL" id="MFC0268328.1"/>
    </source>
</evidence>
<evidence type="ECO:0000256" key="3">
    <source>
        <dbReference type="ARBA" id="ARBA00023027"/>
    </source>
</evidence>
<feature type="domain" description="D-isomer specific 2-hydroxyacid dehydrogenase NAD-binding" evidence="7">
    <location>
        <begin position="111"/>
        <end position="256"/>
    </location>
</feature>
<dbReference type="SUPFAM" id="SSF52283">
    <property type="entry name" value="Formate/glycerate dehydrogenase catalytic domain-like"/>
    <property type="match status" value="1"/>
</dbReference>
<evidence type="ECO:0000313" key="10">
    <source>
        <dbReference type="Proteomes" id="UP001589814"/>
    </source>
</evidence>
<keyword evidence="2 5" id="KW-0560">Oxidoreductase</keyword>
<dbReference type="PANTHER" id="PTHR42938">
    <property type="entry name" value="FORMATE DEHYDROGENASE 1"/>
    <property type="match status" value="1"/>
</dbReference>
<dbReference type="InterPro" id="IPR036291">
    <property type="entry name" value="NAD(P)-bd_dom_sf"/>
</dbReference>
<dbReference type="InterPro" id="IPR038251">
    <property type="entry name" value="PdxB_dimer_sf"/>
</dbReference>
<dbReference type="Gene3D" id="3.40.50.720">
    <property type="entry name" value="NAD(P)-binding Rossmann-like Domain"/>
    <property type="match status" value="2"/>
</dbReference>
<dbReference type="EC" id="1.1.1.290" evidence="5"/>
<keyword evidence="10" id="KW-1185">Reference proteome</keyword>
<dbReference type="InterPro" id="IPR006139">
    <property type="entry name" value="D-isomer_2_OHA_DH_cat_dom"/>
</dbReference>
<dbReference type="InterPro" id="IPR024531">
    <property type="entry name" value="Erythronate-4-P_DHase_dimer"/>
</dbReference>
<dbReference type="InterPro" id="IPR020921">
    <property type="entry name" value="Erythronate-4-P_DHase"/>
</dbReference>
<dbReference type="HAMAP" id="MF_01825">
    <property type="entry name" value="PdxB"/>
    <property type="match status" value="1"/>
</dbReference>
<feature type="active site" evidence="5">
    <location>
        <position position="237"/>
    </location>
</feature>
<feature type="binding site" evidence="5">
    <location>
        <position position="45"/>
    </location>
    <ligand>
        <name>substrate</name>
    </ligand>
</feature>
<sequence>MRIVADENMPLVEEFFGEYGEITRLSGREMCADQLRDADILLVRSVTPVNAELLEGSRVRFVGTATIGFDHIDRDYLDQHGIGFASAPGSNAESVVDWVLSSLLLLDEQDGRVFTERVVGVVGAGNVGGRLLSRLRALGVTCLVCDPPRAEAEGEEGFVELDELLERADVVSLHTPLVSEGRHATFHLLNEQRIEALRSDQVLISAGRGDCVDSEALKARLQRDPGLRTVIDVWENEPAIDEALYRLATIATPHVAGYSLEGKMLGSEMLYQAVSRFYGLPARRSLGQMMPENWLKRIALSGRAPPMEALRLCARSCYDVRRDALLMERYRRHYGMAEGFDLMRKEYPLRREYSSLRVELKRSAGAVREMLEHAGFSIRDKRRK</sequence>
<protein>
    <recommendedName>
        <fullName evidence="5">Erythronate-4-phosphate dehydrogenase</fullName>
        <ecNumber evidence="5">1.1.1.290</ecNumber>
    </recommendedName>
</protein>
<dbReference type="EMBL" id="JBHLVX010000041">
    <property type="protein sequence ID" value="MFC0268328.1"/>
    <property type="molecule type" value="Genomic_DNA"/>
</dbReference>
<proteinExistence type="inferred from homology"/>
<feature type="active site" description="Proton donor" evidence="5">
    <location>
        <position position="254"/>
    </location>
</feature>
<dbReference type="CDD" id="cd12158">
    <property type="entry name" value="ErythrP_dh"/>
    <property type="match status" value="1"/>
</dbReference>
<reference evidence="9 10" key="1">
    <citation type="submission" date="2024-09" db="EMBL/GenBank/DDBJ databases">
        <authorList>
            <person name="Sun Q."/>
            <person name="Mori K."/>
        </authorList>
    </citation>
    <scope>NUCLEOTIDE SEQUENCE [LARGE SCALE GENOMIC DNA]</scope>
    <source>
        <strain evidence="9 10">CCM 7415</strain>
    </source>
</reference>
<comment type="subunit">
    <text evidence="5">Homodimer.</text>
</comment>
<evidence type="ECO:0000259" key="8">
    <source>
        <dbReference type="Pfam" id="PF11890"/>
    </source>
</evidence>
<comment type="subcellular location">
    <subcellularLocation>
        <location evidence="5">Cytoplasm</location>
    </subcellularLocation>
</comment>
<comment type="caution">
    <text evidence="5">Lacks conserved residue(s) required for the propagation of feature annotation.</text>
</comment>
<feature type="active site" evidence="5">
    <location>
        <position position="208"/>
    </location>
</feature>
<keyword evidence="1 5" id="KW-0963">Cytoplasm</keyword>
<evidence type="ECO:0000256" key="2">
    <source>
        <dbReference type="ARBA" id="ARBA00023002"/>
    </source>
</evidence>
<gene>
    <name evidence="5 9" type="primary">pdxB</name>
    <name evidence="9" type="ORF">ACFFHW_10095</name>
</gene>
<comment type="pathway">
    <text evidence="5">Cofactor biosynthesis; pyridoxine 5'-phosphate biosynthesis; pyridoxine 5'-phosphate from D-erythrose 4-phosphate: step 2/5.</text>
</comment>
<feature type="binding site" evidence="5">
    <location>
        <position position="66"/>
    </location>
    <ligand>
        <name>substrate</name>
    </ligand>
</feature>
<feature type="binding site" evidence="5">
    <location>
        <position position="258"/>
    </location>
    <ligand>
        <name>substrate</name>
    </ligand>
</feature>
<dbReference type="InterPro" id="IPR006140">
    <property type="entry name" value="D-isomer_DH_NAD-bd"/>
</dbReference>
<dbReference type="NCBIfam" id="NF001309">
    <property type="entry name" value="PRK00257.1"/>
    <property type="match status" value="1"/>
</dbReference>
<dbReference type="Proteomes" id="UP001589814">
    <property type="component" value="Unassembled WGS sequence"/>
</dbReference>
<organism evidence="9 10">
    <name type="scientific">Kushneria aurantia</name>
    <dbReference type="NCBI Taxonomy" id="504092"/>
    <lineage>
        <taxon>Bacteria</taxon>
        <taxon>Pseudomonadati</taxon>
        <taxon>Pseudomonadota</taxon>
        <taxon>Gammaproteobacteria</taxon>
        <taxon>Oceanospirillales</taxon>
        <taxon>Halomonadaceae</taxon>
        <taxon>Kushneria</taxon>
    </lineage>
</organism>
<feature type="binding site" evidence="5">
    <location>
        <position position="257"/>
    </location>
    <ligand>
        <name>NAD(+)</name>
        <dbReference type="ChEBI" id="CHEBI:57540"/>
    </ligand>
</feature>
<feature type="domain" description="D-isomer specific 2-hydroxyacid dehydrogenase catalytic" evidence="6">
    <location>
        <begin position="19"/>
        <end position="257"/>
    </location>
</feature>
<feature type="binding site" evidence="5">
    <location>
        <position position="232"/>
    </location>
    <ligand>
        <name>NAD(+)</name>
        <dbReference type="ChEBI" id="CHEBI:57540"/>
    </ligand>
</feature>
<evidence type="ECO:0000259" key="7">
    <source>
        <dbReference type="Pfam" id="PF02826"/>
    </source>
</evidence>
<feature type="binding site" evidence="5">
    <location>
        <position position="175"/>
    </location>
    <ligand>
        <name>NAD(+)</name>
        <dbReference type="ChEBI" id="CHEBI:57540"/>
    </ligand>
</feature>
<dbReference type="SUPFAM" id="SSF51735">
    <property type="entry name" value="NAD(P)-binding Rossmann-fold domains"/>
    <property type="match status" value="1"/>
</dbReference>
<comment type="caution">
    <text evidence="9">The sequence shown here is derived from an EMBL/GenBank/DDBJ whole genome shotgun (WGS) entry which is preliminary data.</text>
</comment>
<feature type="binding site" evidence="5">
    <location>
        <position position="146"/>
    </location>
    <ligand>
        <name>NAD(+)</name>
        <dbReference type="ChEBI" id="CHEBI:57540"/>
    </ligand>
</feature>
<comment type="similarity">
    <text evidence="5">Belongs to the D-isomer specific 2-hydroxyacid dehydrogenase family. PdxB subfamily.</text>
</comment>
<dbReference type="Gene3D" id="3.30.1370.170">
    <property type="match status" value="1"/>
</dbReference>
<comment type="catalytic activity">
    <reaction evidence="5">
        <text>4-phospho-D-erythronate + NAD(+) = (R)-3-hydroxy-2-oxo-4-phosphooxybutanoate + NADH + H(+)</text>
        <dbReference type="Rhea" id="RHEA:18829"/>
        <dbReference type="ChEBI" id="CHEBI:15378"/>
        <dbReference type="ChEBI" id="CHEBI:57540"/>
        <dbReference type="ChEBI" id="CHEBI:57945"/>
        <dbReference type="ChEBI" id="CHEBI:58538"/>
        <dbReference type="ChEBI" id="CHEBI:58766"/>
        <dbReference type="EC" id="1.1.1.290"/>
    </reaction>
</comment>
<evidence type="ECO:0000256" key="5">
    <source>
        <dbReference type="HAMAP-Rule" id="MF_01825"/>
    </source>
</evidence>